<gene>
    <name evidence="1" type="ORF">M9Y10_035281</name>
</gene>
<evidence type="ECO:0000313" key="1">
    <source>
        <dbReference type="EMBL" id="KAK8890504.1"/>
    </source>
</evidence>
<protein>
    <submittedName>
        <fullName evidence="1">Uncharacterized protein</fullName>
    </submittedName>
</protein>
<keyword evidence="2" id="KW-1185">Reference proteome</keyword>
<proteinExistence type="predicted"/>
<comment type="caution">
    <text evidence="1">The sequence shown here is derived from an EMBL/GenBank/DDBJ whole genome shotgun (WGS) entry which is preliminary data.</text>
</comment>
<evidence type="ECO:0000313" key="2">
    <source>
        <dbReference type="Proteomes" id="UP001470230"/>
    </source>
</evidence>
<organism evidence="1 2">
    <name type="scientific">Tritrichomonas musculus</name>
    <dbReference type="NCBI Taxonomy" id="1915356"/>
    <lineage>
        <taxon>Eukaryota</taxon>
        <taxon>Metamonada</taxon>
        <taxon>Parabasalia</taxon>
        <taxon>Tritrichomonadida</taxon>
        <taxon>Tritrichomonadidae</taxon>
        <taxon>Tritrichomonas</taxon>
    </lineage>
</organism>
<dbReference type="Proteomes" id="UP001470230">
    <property type="component" value="Unassembled WGS sequence"/>
</dbReference>
<dbReference type="EMBL" id="JAPFFF010000005">
    <property type="protein sequence ID" value="KAK8890504.1"/>
    <property type="molecule type" value="Genomic_DNA"/>
</dbReference>
<reference evidence="1 2" key="1">
    <citation type="submission" date="2024-04" db="EMBL/GenBank/DDBJ databases">
        <title>Tritrichomonas musculus Genome.</title>
        <authorList>
            <person name="Alves-Ferreira E."/>
            <person name="Grigg M."/>
            <person name="Lorenzi H."/>
            <person name="Galac M."/>
        </authorList>
    </citation>
    <scope>NUCLEOTIDE SEQUENCE [LARGE SCALE GENOMIC DNA]</scope>
    <source>
        <strain evidence="1 2">EAF2021</strain>
    </source>
</reference>
<name>A0ABR2KH92_9EUKA</name>
<sequence length="115" mass="13571">MSYPDGVLYFNSKELTEVCLNVMKKNNVQPIGWIINIQKFILNLINSTEYSEVSVEIFMKAGNIIDDLMILFEIKEMPKIQLDEQSRSNQEKWLKCHRLVNVKKMNLFCFTCLQF</sequence>
<accession>A0ABR2KH92</accession>